<dbReference type="InterPro" id="IPR002410">
    <property type="entry name" value="Peptidase_S33"/>
</dbReference>
<dbReference type="Pfam" id="PF00561">
    <property type="entry name" value="Abhydrolase_1"/>
    <property type="match status" value="1"/>
</dbReference>
<evidence type="ECO:0000256" key="6">
    <source>
        <dbReference type="ARBA" id="ARBA00022490"/>
    </source>
</evidence>
<dbReference type="EMBL" id="LN890655">
    <property type="protein sequence ID" value="CUS04397.2"/>
    <property type="molecule type" value="Genomic_DNA"/>
</dbReference>
<evidence type="ECO:0000256" key="2">
    <source>
        <dbReference type="ARBA" id="ARBA00004496"/>
    </source>
</evidence>
<dbReference type="InterPro" id="IPR013595">
    <property type="entry name" value="Pept_S33_TAP-like_C"/>
</dbReference>
<keyword evidence="14" id="KW-1185">Reference proteome</keyword>
<feature type="domain" description="AB hydrolase-1" evidence="11">
    <location>
        <begin position="83"/>
        <end position="277"/>
    </location>
</feature>
<keyword evidence="10" id="KW-0732">Signal</keyword>
<comment type="subcellular location">
    <subcellularLocation>
        <location evidence="2">Cytoplasm</location>
    </subcellularLocation>
</comment>
<evidence type="ECO:0000313" key="13">
    <source>
        <dbReference type="EMBL" id="CUS04397.2"/>
    </source>
</evidence>
<accession>A0A161K3C7</accession>
<proteinExistence type="inferred from homology"/>
<dbReference type="EC" id="3.4.11.5" evidence="4"/>
<evidence type="ECO:0000256" key="9">
    <source>
        <dbReference type="ARBA" id="ARBA00029605"/>
    </source>
</evidence>
<keyword evidence="5" id="KW-0031">Aminopeptidase</keyword>
<dbReference type="Proteomes" id="UP000215027">
    <property type="component" value="Chromosome I"/>
</dbReference>
<dbReference type="GO" id="GO:0006508">
    <property type="term" value="P:proteolysis"/>
    <property type="evidence" value="ECO:0007669"/>
    <property type="project" value="UniProtKB-KW"/>
</dbReference>
<keyword evidence="8" id="KW-0378">Hydrolase</keyword>
<feature type="signal peptide" evidence="10">
    <location>
        <begin position="1"/>
        <end position="17"/>
    </location>
</feature>
<evidence type="ECO:0000256" key="3">
    <source>
        <dbReference type="ARBA" id="ARBA00010088"/>
    </source>
</evidence>
<keyword evidence="6" id="KW-0963">Cytoplasm</keyword>
<keyword evidence="7" id="KW-0645">Protease</keyword>
<evidence type="ECO:0000256" key="5">
    <source>
        <dbReference type="ARBA" id="ARBA00022438"/>
    </source>
</evidence>
<dbReference type="GO" id="GO:0005737">
    <property type="term" value="C:cytoplasm"/>
    <property type="evidence" value="ECO:0007669"/>
    <property type="project" value="UniProtKB-SubCell"/>
</dbReference>
<name>A0A161K3C7_9CHLR</name>
<evidence type="ECO:0000256" key="1">
    <source>
        <dbReference type="ARBA" id="ARBA00001585"/>
    </source>
</evidence>
<gene>
    <name evidence="13" type="ORF">CFX0092_A2519</name>
</gene>
<dbReference type="InterPro" id="IPR005944">
    <property type="entry name" value="Pro_iminopeptidase"/>
</dbReference>
<evidence type="ECO:0000259" key="11">
    <source>
        <dbReference type="Pfam" id="PF00561"/>
    </source>
</evidence>
<dbReference type="PANTHER" id="PTHR43722:SF1">
    <property type="entry name" value="PROLINE IMINOPEPTIDASE"/>
    <property type="match status" value="1"/>
</dbReference>
<dbReference type="PANTHER" id="PTHR43722">
    <property type="entry name" value="PROLINE IMINOPEPTIDASE"/>
    <property type="match status" value="1"/>
</dbReference>
<reference evidence="13" key="1">
    <citation type="submission" date="2016-01" db="EMBL/GenBank/DDBJ databases">
        <authorList>
            <person name="Mcilroy J.S."/>
            <person name="Karst M S."/>
            <person name="Albertsen M."/>
        </authorList>
    </citation>
    <scope>NUCLEOTIDE SEQUENCE</scope>
    <source>
        <strain evidence="13">Cfx-K</strain>
    </source>
</reference>
<feature type="chain" id="PRO_5008240922" description="prolyl aminopeptidase" evidence="10">
    <location>
        <begin position="18"/>
        <end position="486"/>
    </location>
</feature>
<dbReference type="SUPFAM" id="SSF53474">
    <property type="entry name" value="alpha/beta-Hydrolases"/>
    <property type="match status" value="1"/>
</dbReference>
<dbReference type="PROSITE" id="PS51257">
    <property type="entry name" value="PROKAR_LIPOPROTEIN"/>
    <property type="match status" value="1"/>
</dbReference>
<dbReference type="RefSeq" id="WP_095043731.1">
    <property type="nucleotide sequence ID" value="NZ_LN890655.1"/>
</dbReference>
<sequence length="486" mass="51839">MKRNLVLLMLLLGTLLAACGGNDADTREPSIALEECRLTGGVMARCGVLTVAENPDAPDGRTIALDIAVLPATGSSNVVQADPLFLLAGGPGQSATEVYPLAVYLFEEVNRTRDIVLIDQRGTGEESGFTCDNLTDESLPDDLPDAAAVALLDECRAALAERADLTQYTTDRFIADLEAARLALDYDTINLYGASYGSRAALAYMRRHPDVIRSAVLDAVAGPELVLYRDMPRDGQRALDLLFERCAADAACHAAFPDVRAEYDDLLARLATPQAITVAHPLTNEPLEFQMTRDRLGQYVFNVLYSAEFQSLLPLLIHHAHETGDFAPLIIQALSVGSGAGLYTGLLYAVACSEDAPLIDPAAETQTDTSFGSFAANFQAICAGWPRAEVAGDLRQPLQSDIPTLLLSGGSDPVTPPTYAEAAAATLPNSRHLVVPGYGHGVLAVGCMPRVVAQFIRDGHADDLDTACLDELQPPPFFVTFAGPEP</sequence>
<dbReference type="OrthoDB" id="163138at2"/>
<dbReference type="Gene3D" id="3.40.50.1820">
    <property type="entry name" value="alpha/beta hydrolase"/>
    <property type="match status" value="1"/>
</dbReference>
<dbReference type="PRINTS" id="PR00793">
    <property type="entry name" value="PROAMNOPTASE"/>
</dbReference>
<comment type="similarity">
    <text evidence="3">Belongs to the peptidase S33 family.</text>
</comment>
<organism evidence="13 14">
    <name type="scientific">Candidatus Promineifilum breve</name>
    <dbReference type="NCBI Taxonomy" id="1806508"/>
    <lineage>
        <taxon>Bacteria</taxon>
        <taxon>Bacillati</taxon>
        <taxon>Chloroflexota</taxon>
        <taxon>Ardenticatenia</taxon>
        <taxon>Candidatus Promineifilales</taxon>
        <taxon>Candidatus Promineifilaceae</taxon>
        <taxon>Candidatus Promineifilum</taxon>
    </lineage>
</organism>
<evidence type="ECO:0000259" key="12">
    <source>
        <dbReference type="Pfam" id="PF08386"/>
    </source>
</evidence>
<dbReference type="InterPro" id="IPR000073">
    <property type="entry name" value="AB_hydrolase_1"/>
</dbReference>
<evidence type="ECO:0000256" key="10">
    <source>
        <dbReference type="SAM" id="SignalP"/>
    </source>
</evidence>
<dbReference type="KEGG" id="pbf:CFX0092_A2519"/>
<evidence type="ECO:0000256" key="7">
    <source>
        <dbReference type="ARBA" id="ARBA00022670"/>
    </source>
</evidence>
<dbReference type="GO" id="GO:0004177">
    <property type="term" value="F:aminopeptidase activity"/>
    <property type="evidence" value="ECO:0007669"/>
    <property type="project" value="UniProtKB-KW"/>
</dbReference>
<dbReference type="AlphaFoldDB" id="A0A161K3C7"/>
<dbReference type="Pfam" id="PF08386">
    <property type="entry name" value="Abhydrolase_4"/>
    <property type="match status" value="1"/>
</dbReference>
<evidence type="ECO:0000256" key="8">
    <source>
        <dbReference type="ARBA" id="ARBA00022801"/>
    </source>
</evidence>
<evidence type="ECO:0000313" key="14">
    <source>
        <dbReference type="Proteomes" id="UP000215027"/>
    </source>
</evidence>
<feature type="domain" description="Peptidase S33 tripeptidyl aminopeptidase-like C-terminal" evidence="12">
    <location>
        <begin position="371"/>
        <end position="468"/>
    </location>
</feature>
<dbReference type="InterPro" id="IPR029058">
    <property type="entry name" value="AB_hydrolase_fold"/>
</dbReference>
<comment type="catalytic activity">
    <reaction evidence="1">
        <text>Release of N-terminal proline from a peptide.</text>
        <dbReference type="EC" id="3.4.11.5"/>
    </reaction>
</comment>
<evidence type="ECO:0000256" key="4">
    <source>
        <dbReference type="ARBA" id="ARBA00012568"/>
    </source>
</evidence>
<protein>
    <recommendedName>
        <fullName evidence="4">prolyl aminopeptidase</fullName>
        <ecNumber evidence="4">3.4.11.5</ecNumber>
    </recommendedName>
    <alternativeName>
        <fullName evidence="9">Prolyl aminopeptidase</fullName>
    </alternativeName>
</protein>